<proteinExistence type="predicted"/>
<dbReference type="Proteomes" id="UP000319663">
    <property type="component" value="Unassembled WGS sequence"/>
</dbReference>
<feature type="region of interest" description="Disordered" evidence="1">
    <location>
        <begin position="1"/>
        <end position="24"/>
    </location>
</feature>
<gene>
    <name evidence="2" type="ORF">MPDQ_008016</name>
</gene>
<sequence length="492" mass="56095">MAGDNDQPKSPSGSERSSSIWPENDNPFIAFRRFADEQISSMLQSVTGLPSMTARPTGALEDGSIYKGTSFRSAGDDDRGSHPSVSGNDSNNDSSWPGRYPGNTNSSRNDDKNRWYPSSSWWLWSESEDPWQSHPRRWLHRPSDFFGFDSFDKFWLDDRFPFPFGRFDISHPFFTDLMGDYEGSVAWPMTYLMFSPYSPLYLEHRSLHDRGVFSSIMSSLRLKSDREPGKPQWREAFEDLLRLENGKPMLDQDSTAVSKRETGKEWIEGLVARGSLGNDWKFVPGKDSQPWSGFTIESSNFTENNRPQLEAGDADRKEQSSQEENKSITEADLYEHFLDHIENKFFSELTPLRRAILEEKQRNQEKRAENQPSSNKVVRDGASDSWVEQFRGKNENPAKESTQISSFEETRSTESTGLPNVVSTMSSTERIQLPDGSMRTKIVKTKRFADGREETNESVEVTNPPRSGAGSVSDRDEAEKRDGPKGGWFWKN</sequence>
<feature type="region of interest" description="Disordered" evidence="1">
    <location>
        <begin position="297"/>
        <end position="328"/>
    </location>
</feature>
<feature type="region of interest" description="Disordered" evidence="1">
    <location>
        <begin position="361"/>
        <end position="420"/>
    </location>
</feature>
<comment type="caution">
    <text evidence="2">The sequence shown here is derived from an EMBL/GenBank/DDBJ whole genome shotgun (WGS) entry which is preliminary data.</text>
</comment>
<feature type="region of interest" description="Disordered" evidence="1">
    <location>
        <begin position="48"/>
        <end position="111"/>
    </location>
</feature>
<dbReference type="EMBL" id="VIFY01000093">
    <property type="protein sequence ID" value="TQB70850.1"/>
    <property type="molecule type" value="Genomic_DNA"/>
</dbReference>
<feature type="compositionally biased region" description="Basic and acidic residues" evidence="1">
    <location>
        <begin position="473"/>
        <end position="484"/>
    </location>
</feature>
<accession>A0A507QQX5</accession>
<dbReference type="AlphaFoldDB" id="A0A507QQX5"/>
<evidence type="ECO:0000256" key="1">
    <source>
        <dbReference type="SAM" id="MobiDB-lite"/>
    </source>
</evidence>
<keyword evidence="3" id="KW-1185">Reference proteome</keyword>
<evidence type="ECO:0000313" key="2">
    <source>
        <dbReference type="EMBL" id="TQB70850.1"/>
    </source>
</evidence>
<dbReference type="OrthoDB" id="4586300at2759"/>
<feature type="compositionally biased region" description="Polar residues" evidence="1">
    <location>
        <begin position="297"/>
        <end position="307"/>
    </location>
</feature>
<feature type="region of interest" description="Disordered" evidence="1">
    <location>
        <begin position="446"/>
        <end position="492"/>
    </location>
</feature>
<feature type="compositionally biased region" description="Basic and acidic residues" evidence="1">
    <location>
        <begin position="313"/>
        <end position="328"/>
    </location>
</feature>
<evidence type="ECO:0000313" key="3">
    <source>
        <dbReference type="Proteomes" id="UP000319663"/>
    </source>
</evidence>
<dbReference type="STRING" id="5098.A0A507QQX5"/>
<reference evidence="2 3" key="1">
    <citation type="submission" date="2019-06" db="EMBL/GenBank/DDBJ databases">
        <title>Wine fermentation using esterase from Monascus purpureus.</title>
        <authorList>
            <person name="Geng C."/>
            <person name="Zhang Y."/>
        </authorList>
    </citation>
    <scope>NUCLEOTIDE SEQUENCE [LARGE SCALE GENOMIC DNA]</scope>
    <source>
        <strain evidence="2">HQ1</strain>
    </source>
</reference>
<protein>
    <submittedName>
        <fullName evidence="2">Uncharacterized protein</fullName>
    </submittedName>
</protein>
<feature type="compositionally biased region" description="Low complexity" evidence="1">
    <location>
        <begin position="10"/>
        <end position="19"/>
    </location>
</feature>
<name>A0A507QQX5_MONPU</name>
<organism evidence="2 3">
    <name type="scientific">Monascus purpureus</name>
    <name type="common">Red mold</name>
    <name type="synonym">Monascus anka</name>
    <dbReference type="NCBI Taxonomy" id="5098"/>
    <lineage>
        <taxon>Eukaryota</taxon>
        <taxon>Fungi</taxon>
        <taxon>Dikarya</taxon>
        <taxon>Ascomycota</taxon>
        <taxon>Pezizomycotina</taxon>
        <taxon>Eurotiomycetes</taxon>
        <taxon>Eurotiomycetidae</taxon>
        <taxon>Eurotiales</taxon>
        <taxon>Aspergillaceae</taxon>
        <taxon>Monascus</taxon>
    </lineage>
</organism>